<evidence type="ECO:0000313" key="2">
    <source>
        <dbReference type="EMBL" id="KAL0993271.1"/>
    </source>
</evidence>
<dbReference type="AlphaFoldDB" id="A0ABD0X1Y6"/>
<accession>A0ABD0X1Y6</accession>
<evidence type="ECO:0008006" key="4">
    <source>
        <dbReference type="Google" id="ProtNLM"/>
    </source>
</evidence>
<evidence type="ECO:0000256" key="1">
    <source>
        <dbReference type="SAM" id="MobiDB-lite"/>
    </source>
</evidence>
<keyword evidence="3" id="KW-1185">Reference proteome</keyword>
<organism evidence="2 3">
    <name type="scientific">Umbra pygmaea</name>
    <name type="common">Eastern mudminnow</name>
    <dbReference type="NCBI Taxonomy" id="75934"/>
    <lineage>
        <taxon>Eukaryota</taxon>
        <taxon>Metazoa</taxon>
        <taxon>Chordata</taxon>
        <taxon>Craniata</taxon>
        <taxon>Vertebrata</taxon>
        <taxon>Euteleostomi</taxon>
        <taxon>Actinopterygii</taxon>
        <taxon>Neopterygii</taxon>
        <taxon>Teleostei</taxon>
        <taxon>Protacanthopterygii</taxon>
        <taxon>Esociformes</taxon>
        <taxon>Umbridae</taxon>
        <taxon>Umbra</taxon>
    </lineage>
</organism>
<dbReference type="Proteomes" id="UP001557470">
    <property type="component" value="Unassembled WGS sequence"/>
</dbReference>
<name>A0ABD0X1Y6_UMBPY</name>
<proteinExistence type="predicted"/>
<feature type="region of interest" description="Disordered" evidence="1">
    <location>
        <begin position="47"/>
        <end position="71"/>
    </location>
</feature>
<gene>
    <name evidence="2" type="ORF">UPYG_G00105510</name>
</gene>
<protein>
    <recommendedName>
        <fullName evidence="4">Phage protein</fullName>
    </recommendedName>
</protein>
<comment type="caution">
    <text evidence="2">The sequence shown here is derived from an EMBL/GenBank/DDBJ whole genome shotgun (WGS) entry which is preliminary data.</text>
</comment>
<evidence type="ECO:0000313" key="3">
    <source>
        <dbReference type="Proteomes" id="UP001557470"/>
    </source>
</evidence>
<sequence>MTETIIQLFKRCAAVVGDLPKKGKNEIKKLQADRAEGAGLMETAPESSCWMLAPDNKPPIGKAKNGTETPH</sequence>
<dbReference type="EMBL" id="JAGEUA010000003">
    <property type="protein sequence ID" value="KAL0993271.1"/>
    <property type="molecule type" value="Genomic_DNA"/>
</dbReference>
<reference evidence="2 3" key="1">
    <citation type="submission" date="2024-06" db="EMBL/GenBank/DDBJ databases">
        <authorList>
            <person name="Pan Q."/>
            <person name="Wen M."/>
            <person name="Jouanno E."/>
            <person name="Zahm M."/>
            <person name="Klopp C."/>
            <person name="Cabau C."/>
            <person name="Louis A."/>
            <person name="Berthelot C."/>
            <person name="Parey E."/>
            <person name="Roest Crollius H."/>
            <person name="Montfort J."/>
            <person name="Robinson-Rechavi M."/>
            <person name="Bouchez O."/>
            <person name="Lampietro C."/>
            <person name="Lopez Roques C."/>
            <person name="Donnadieu C."/>
            <person name="Postlethwait J."/>
            <person name="Bobe J."/>
            <person name="Verreycken H."/>
            <person name="Guiguen Y."/>
        </authorList>
    </citation>
    <scope>NUCLEOTIDE SEQUENCE [LARGE SCALE GENOMIC DNA]</scope>
    <source>
        <strain evidence="2">Up_M1</strain>
        <tissue evidence="2">Testis</tissue>
    </source>
</reference>